<proteinExistence type="predicted"/>
<accession>A0A378T4P1</accession>
<gene>
    <name evidence="1" type="ORF">NCTC10359_00204</name>
</gene>
<protein>
    <submittedName>
        <fullName evidence="1">Uncharacterized protein</fullName>
    </submittedName>
</protein>
<evidence type="ECO:0000313" key="2">
    <source>
        <dbReference type="Proteomes" id="UP000254437"/>
    </source>
</evidence>
<dbReference type="RefSeq" id="WP_147279661.1">
    <property type="nucleotide sequence ID" value="NZ_UGQU01000001.1"/>
</dbReference>
<dbReference type="EMBL" id="UGQU01000001">
    <property type="protein sequence ID" value="STZ55610.1"/>
    <property type="molecule type" value="Genomic_DNA"/>
</dbReference>
<dbReference type="AlphaFoldDB" id="A0A378T4P1"/>
<sequence length="277" mass="31728">MINKSLLIEMWLCWGCTVFEFFGKHGVTISPDLLNIVCTHKIKLSEKHLTAPQPQHKSAYSANALMTVFDFALPSVQTPIIGLTLYEGIGYAQLSYLSSDGQKRARVWITINPSLLSKALNIKEPKYSNDFIDIICQRLNITAYIYDSNPLPSKVNWGLEVYNERGELVFDSEYTPMKVGKKSNINDGKHIIFINRFFAFHYESGFTSGSRVDLLDVMQCQPFLEAFWAGKIYDFKDVMLMAGLQDELDHEYHLGRYDWYFNTLEKNAALQSIVGYL</sequence>
<reference evidence="1 2" key="1">
    <citation type="submission" date="2018-06" db="EMBL/GenBank/DDBJ databases">
        <authorList>
            <consortium name="Pathogen Informatics"/>
            <person name="Doyle S."/>
        </authorList>
    </citation>
    <scope>NUCLEOTIDE SEQUENCE [LARGE SCALE GENOMIC DNA]</scope>
    <source>
        <strain evidence="1 2">NCTC10359</strain>
    </source>
</reference>
<dbReference type="Proteomes" id="UP000254437">
    <property type="component" value="Unassembled WGS sequence"/>
</dbReference>
<evidence type="ECO:0000313" key="1">
    <source>
        <dbReference type="EMBL" id="STZ55610.1"/>
    </source>
</evidence>
<name>A0A378T4P1_MORLA</name>
<organism evidence="1 2">
    <name type="scientific">Moraxella lacunata</name>
    <dbReference type="NCBI Taxonomy" id="477"/>
    <lineage>
        <taxon>Bacteria</taxon>
        <taxon>Pseudomonadati</taxon>
        <taxon>Pseudomonadota</taxon>
        <taxon>Gammaproteobacteria</taxon>
        <taxon>Moraxellales</taxon>
        <taxon>Moraxellaceae</taxon>
        <taxon>Moraxella</taxon>
    </lineage>
</organism>